<comment type="caution">
    <text evidence="2">The sequence shown here is derived from an EMBL/GenBank/DDBJ whole genome shotgun (WGS) entry which is preliminary data.</text>
</comment>
<evidence type="ECO:0000313" key="2">
    <source>
        <dbReference type="EMBL" id="MFD1644481.1"/>
    </source>
</evidence>
<feature type="transmembrane region" description="Helical" evidence="1">
    <location>
        <begin position="172"/>
        <end position="192"/>
    </location>
</feature>
<feature type="transmembrane region" description="Helical" evidence="1">
    <location>
        <begin position="22"/>
        <end position="39"/>
    </location>
</feature>
<keyword evidence="1" id="KW-1133">Transmembrane helix</keyword>
<sequence length="317" mass="33387">MTDTNAHVSGVSTHADGNPRRWLPLLGVVGFLVGAVQGAEVALSTYPGVLTGALSSQQLGLLLALMNPFLLLAVGYLWATDVAVESEYQHALVAVTASHLLGFGLAVLPRFLFPEQAAYGWPLGIAGFGLVEVLPILATPFVLLGGASVASVRHRVSERSVRESGADSTLSLRWAIGLGVAGLLAGLARWHVTGFGLVFLLDLQTDPALLRLLTATAFPLSFVLNWVLLFGLGSVWGRQHDPASEWRSVFGIVLVAAVFGYVSLYLGQVLVASPDSGYLVDPEGALYLLVQTASCVATPCVVLAGAMVGRFTTDHSR</sequence>
<proteinExistence type="predicted"/>
<gene>
    <name evidence="2" type="ORF">ACFSBL_02195</name>
</gene>
<name>A0ABD6DDR6_9EURY</name>
<feature type="transmembrane region" description="Helical" evidence="1">
    <location>
        <begin position="212"/>
        <end position="236"/>
    </location>
</feature>
<feature type="transmembrane region" description="Helical" evidence="1">
    <location>
        <begin position="133"/>
        <end position="152"/>
    </location>
</feature>
<dbReference type="AlphaFoldDB" id="A0ABD6DDR6"/>
<evidence type="ECO:0000313" key="3">
    <source>
        <dbReference type="Proteomes" id="UP001597034"/>
    </source>
</evidence>
<protein>
    <submittedName>
        <fullName evidence="2">Uncharacterized protein</fullName>
    </submittedName>
</protein>
<accession>A0ABD6DDR6</accession>
<feature type="transmembrane region" description="Helical" evidence="1">
    <location>
        <begin position="286"/>
        <end position="308"/>
    </location>
</feature>
<keyword evidence="3" id="KW-1185">Reference proteome</keyword>
<organism evidence="2 3">
    <name type="scientific">Haloarchaeobius litoreus</name>
    <dbReference type="NCBI Taxonomy" id="755306"/>
    <lineage>
        <taxon>Archaea</taxon>
        <taxon>Methanobacteriati</taxon>
        <taxon>Methanobacteriota</taxon>
        <taxon>Stenosarchaea group</taxon>
        <taxon>Halobacteria</taxon>
        <taxon>Halobacteriales</taxon>
        <taxon>Halorubellaceae</taxon>
        <taxon>Haloarchaeobius</taxon>
    </lineage>
</organism>
<reference evidence="2 3" key="1">
    <citation type="journal article" date="2019" name="Int. J. Syst. Evol. Microbiol.">
        <title>The Global Catalogue of Microorganisms (GCM) 10K type strain sequencing project: providing services to taxonomists for standard genome sequencing and annotation.</title>
        <authorList>
            <consortium name="The Broad Institute Genomics Platform"/>
            <consortium name="The Broad Institute Genome Sequencing Center for Infectious Disease"/>
            <person name="Wu L."/>
            <person name="Ma J."/>
        </authorList>
    </citation>
    <scope>NUCLEOTIDE SEQUENCE [LARGE SCALE GENOMIC DNA]</scope>
    <source>
        <strain evidence="2 3">CGMCC 1.10390</strain>
    </source>
</reference>
<feature type="transmembrane region" description="Helical" evidence="1">
    <location>
        <begin position="59"/>
        <end position="79"/>
    </location>
</feature>
<feature type="transmembrane region" description="Helical" evidence="1">
    <location>
        <begin position="91"/>
        <end position="113"/>
    </location>
</feature>
<dbReference type="RefSeq" id="WP_256399750.1">
    <property type="nucleotide sequence ID" value="NZ_JANHJR010000002.1"/>
</dbReference>
<dbReference type="Proteomes" id="UP001597034">
    <property type="component" value="Unassembled WGS sequence"/>
</dbReference>
<evidence type="ECO:0000256" key="1">
    <source>
        <dbReference type="SAM" id="Phobius"/>
    </source>
</evidence>
<keyword evidence="1" id="KW-0812">Transmembrane</keyword>
<dbReference type="EMBL" id="JBHUDO010000001">
    <property type="protein sequence ID" value="MFD1644481.1"/>
    <property type="molecule type" value="Genomic_DNA"/>
</dbReference>
<feature type="transmembrane region" description="Helical" evidence="1">
    <location>
        <begin position="248"/>
        <end position="266"/>
    </location>
</feature>
<keyword evidence="1" id="KW-0472">Membrane</keyword>